<dbReference type="Proteomes" id="UP000317650">
    <property type="component" value="Chromosome 4"/>
</dbReference>
<evidence type="ECO:0000313" key="2">
    <source>
        <dbReference type="Proteomes" id="UP000317650"/>
    </source>
</evidence>
<dbReference type="EMBL" id="PYDT01000001">
    <property type="protein sequence ID" value="THU73506.1"/>
    <property type="molecule type" value="Genomic_DNA"/>
</dbReference>
<reference evidence="1 2" key="1">
    <citation type="journal article" date="2019" name="Nat. Plants">
        <title>Genome sequencing of Musa balbisiana reveals subgenome evolution and function divergence in polyploid bananas.</title>
        <authorList>
            <person name="Yao X."/>
        </authorList>
    </citation>
    <scope>NUCLEOTIDE SEQUENCE [LARGE SCALE GENOMIC DNA]</scope>
    <source>
        <strain evidence="2">cv. DH-PKW</strain>
        <tissue evidence="1">Leaves</tissue>
    </source>
</reference>
<name>A0A4S8KE47_MUSBA</name>
<dbReference type="AlphaFoldDB" id="A0A4S8KE47"/>
<gene>
    <name evidence="1" type="ORF">C4D60_Mb04t23590</name>
</gene>
<proteinExistence type="predicted"/>
<accession>A0A4S8KE47</accession>
<evidence type="ECO:0000313" key="1">
    <source>
        <dbReference type="EMBL" id="THU73506.1"/>
    </source>
</evidence>
<organism evidence="1 2">
    <name type="scientific">Musa balbisiana</name>
    <name type="common">Banana</name>
    <dbReference type="NCBI Taxonomy" id="52838"/>
    <lineage>
        <taxon>Eukaryota</taxon>
        <taxon>Viridiplantae</taxon>
        <taxon>Streptophyta</taxon>
        <taxon>Embryophyta</taxon>
        <taxon>Tracheophyta</taxon>
        <taxon>Spermatophyta</taxon>
        <taxon>Magnoliopsida</taxon>
        <taxon>Liliopsida</taxon>
        <taxon>Zingiberales</taxon>
        <taxon>Musaceae</taxon>
        <taxon>Musa</taxon>
    </lineage>
</organism>
<sequence length="129" mass="14259">MLEKTAPMLKKAVAISTAMQNAGEISQRCRRDCYSEAGEISVACIDFCNDSREISTAMLEKSDCCSEAREIFATCSDFCSDAGEISTAMLEKSARLEIVVVIQCWSLVVERATEFSAEDFDWQGSSSRR</sequence>
<protein>
    <submittedName>
        <fullName evidence="1">Uncharacterized protein</fullName>
    </submittedName>
</protein>
<keyword evidence="2" id="KW-1185">Reference proteome</keyword>
<comment type="caution">
    <text evidence="1">The sequence shown here is derived from an EMBL/GenBank/DDBJ whole genome shotgun (WGS) entry which is preliminary data.</text>
</comment>